<keyword evidence="2" id="KW-1185">Reference proteome</keyword>
<dbReference type="EMBL" id="CADEHS020000485">
    <property type="protein sequence ID" value="CAG9952403.1"/>
    <property type="molecule type" value="Genomic_DNA"/>
</dbReference>
<gene>
    <name evidence="1" type="ORF">CRV2_00019677</name>
</gene>
<reference evidence="1" key="2">
    <citation type="submission" date="2021-10" db="EMBL/GenBank/DDBJ databases">
        <authorList>
            <person name="Piombo E."/>
        </authorList>
    </citation>
    <scope>NUCLEOTIDE SEQUENCE</scope>
</reference>
<sequence>MALFFLDHVQETKRLALPADDPLRPKRRKEEEKRRVATKVVLRGCRAGTFPSVGDARLH</sequence>
<accession>A0ACA9UH11</accession>
<proteinExistence type="predicted"/>
<organism evidence="1 2">
    <name type="scientific">Clonostachys rosea f. rosea IK726</name>
    <dbReference type="NCBI Taxonomy" id="1349383"/>
    <lineage>
        <taxon>Eukaryota</taxon>
        <taxon>Fungi</taxon>
        <taxon>Dikarya</taxon>
        <taxon>Ascomycota</taxon>
        <taxon>Pezizomycotina</taxon>
        <taxon>Sordariomycetes</taxon>
        <taxon>Hypocreomycetidae</taxon>
        <taxon>Hypocreales</taxon>
        <taxon>Bionectriaceae</taxon>
        <taxon>Clonostachys</taxon>
    </lineage>
</organism>
<evidence type="ECO:0000313" key="1">
    <source>
        <dbReference type="EMBL" id="CAG9952403.1"/>
    </source>
</evidence>
<evidence type="ECO:0000313" key="2">
    <source>
        <dbReference type="Proteomes" id="UP000836387"/>
    </source>
</evidence>
<name>A0ACA9UH11_BIOOC</name>
<dbReference type="Proteomes" id="UP000836387">
    <property type="component" value="Unassembled WGS sequence"/>
</dbReference>
<comment type="caution">
    <text evidence="1">The sequence shown here is derived from an EMBL/GenBank/DDBJ whole genome shotgun (WGS) entry which is preliminary data.</text>
</comment>
<reference evidence="1" key="1">
    <citation type="submission" date="2020-04" db="EMBL/GenBank/DDBJ databases">
        <authorList>
            <person name="Broberg M."/>
        </authorList>
    </citation>
    <scope>NUCLEOTIDE SEQUENCE</scope>
</reference>
<protein>
    <submittedName>
        <fullName evidence="1">Uncharacterized protein</fullName>
    </submittedName>
</protein>